<name>A0A916XZ10_9HYPH</name>
<dbReference type="CDD" id="cd02440">
    <property type="entry name" value="AdoMet_MTases"/>
    <property type="match status" value="1"/>
</dbReference>
<dbReference type="EMBL" id="BMJJ01000005">
    <property type="protein sequence ID" value="GGD20895.1"/>
    <property type="molecule type" value="Genomic_DNA"/>
</dbReference>
<dbReference type="RefSeq" id="WP_188850977.1">
    <property type="nucleotide sequence ID" value="NZ_BMJJ01000005.1"/>
</dbReference>
<dbReference type="GO" id="GO:0003700">
    <property type="term" value="F:DNA-binding transcription factor activity"/>
    <property type="evidence" value="ECO:0007669"/>
    <property type="project" value="InterPro"/>
</dbReference>
<evidence type="ECO:0000313" key="3">
    <source>
        <dbReference type="Proteomes" id="UP000613160"/>
    </source>
</evidence>
<dbReference type="SUPFAM" id="SSF53335">
    <property type="entry name" value="S-adenosyl-L-methionine-dependent methyltransferases"/>
    <property type="match status" value="1"/>
</dbReference>
<dbReference type="AlphaFoldDB" id="A0A916XZ10"/>
<dbReference type="PANTHER" id="PTHR42912:SF93">
    <property type="entry name" value="N6-ADENOSINE-METHYLTRANSFERASE TMT1A"/>
    <property type="match status" value="1"/>
</dbReference>
<dbReference type="NCBIfam" id="NF033788">
    <property type="entry name" value="HTH_metalloreg"/>
    <property type="match status" value="1"/>
</dbReference>
<dbReference type="Pfam" id="PF08241">
    <property type="entry name" value="Methyltransf_11"/>
    <property type="match status" value="1"/>
</dbReference>
<dbReference type="PANTHER" id="PTHR42912">
    <property type="entry name" value="METHYLTRANSFERASE"/>
    <property type="match status" value="1"/>
</dbReference>
<dbReference type="PROSITE" id="PS50987">
    <property type="entry name" value="HTH_ARSR_2"/>
    <property type="match status" value="1"/>
</dbReference>
<gene>
    <name evidence="2" type="ORF">GCM10011335_24780</name>
</gene>
<evidence type="ECO:0000259" key="1">
    <source>
        <dbReference type="PROSITE" id="PS50987"/>
    </source>
</evidence>
<evidence type="ECO:0000313" key="2">
    <source>
        <dbReference type="EMBL" id="GGD20895.1"/>
    </source>
</evidence>
<dbReference type="CDD" id="cd00090">
    <property type="entry name" value="HTH_ARSR"/>
    <property type="match status" value="1"/>
</dbReference>
<protein>
    <submittedName>
        <fullName evidence="2">ArsR family transcriptional regulator</fullName>
    </submittedName>
</protein>
<dbReference type="SMART" id="SM00418">
    <property type="entry name" value="HTH_ARSR"/>
    <property type="match status" value="1"/>
</dbReference>
<dbReference type="Gene3D" id="1.10.10.10">
    <property type="entry name" value="Winged helix-like DNA-binding domain superfamily/Winged helix DNA-binding domain"/>
    <property type="match status" value="1"/>
</dbReference>
<dbReference type="InterPro" id="IPR050508">
    <property type="entry name" value="Methyltransf_Superfamily"/>
</dbReference>
<dbReference type="InterPro" id="IPR036390">
    <property type="entry name" value="WH_DNA-bd_sf"/>
</dbReference>
<dbReference type="GO" id="GO:0008757">
    <property type="term" value="F:S-adenosylmethionine-dependent methyltransferase activity"/>
    <property type="evidence" value="ECO:0007669"/>
    <property type="project" value="InterPro"/>
</dbReference>
<keyword evidence="3" id="KW-1185">Reference proteome</keyword>
<dbReference type="InterPro" id="IPR011991">
    <property type="entry name" value="ArsR-like_HTH"/>
</dbReference>
<dbReference type="Pfam" id="PF01022">
    <property type="entry name" value="HTH_5"/>
    <property type="match status" value="1"/>
</dbReference>
<dbReference type="SUPFAM" id="SSF46785">
    <property type="entry name" value="Winged helix' DNA-binding domain"/>
    <property type="match status" value="1"/>
</dbReference>
<dbReference type="Gene3D" id="3.40.50.150">
    <property type="entry name" value="Vaccinia Virus protein VP39"/>
    <property type="match status" value="1"/>
</dbReference>
<organism evidence="2 3">
    <name type="scientific">Aureimonas glaciei</name>
    <dbReference type="NCBI Taxonomy" id="1776957"/>
    <lineage>
        <taxon>Bacteria</taxon>
        <taxon>Pseudomonadati</taxon>
        <taxon>Pseudomonadota</taxon>
        <taxon>Alphaproteobacteria</taxon>
        <taxon>Hyphomicrobiales</taxon>
        <taxon>Aurantimonadaceae</taxon>
        <taxon>Aureimonas</taxon>
    </lineage>
</organism>
<comment type="caution">
    <text evidence="2">The sequence shown here is derived from an EMBL/GenBank/DDBJ whole genome shotgun (WGS) entry which is preliminary data.</text>
</comment>
<reference evidence="2" key="2">
    <citation type="submission" date="2020-09" db="EMBL/GenBank/DDBJ databases">
        <authorList>
            <person name="Sun Q."/>
            <person name="Zhou Y."/>
        </authorList>
    </citation>
    <scope>NUCLEOTIDE SEQUENCE</scope>
    <source>
        <strain evidence="2">CGMCC 1.15493</strain>
    </source>
</reference>
<dbReference type="InterPro" id="IPR013216">
    <property type="entry name" value="Methyltransf_11"/>
</dbReference>
<dbReference type="InterPro" id="IPR036388">
    <property type="entry name" value="WH-like_DNA-bd_sf"/>
</dbReference>
<dbReference type="PRINTS" id="PR00778">
    <property type="entry name" value="HTHARSR"/>
</dbReference>
<dbReference type="Proteomes" id="UP000613160">
    <property type="component" value="Unassembled WGS sequence"/>
</dbReference>
<accession>A0A916XZ10</accession>
<sequence>MSGNERLRPPTAALTFETSIDALKALGEPTRLRLVRLLSRNDLTVTDMTTILGQSQPRISRHLKLLVESQILTRYQEGAWAYFRLTENATIARFVRSVLATIDGGEPALSRDDERLEAVRVARAERAAGYFAENAGRWDRIRSLHVPDADVERALLSAVGTAPLGSFLDIGTGTGRMIELFARQADRAVGVDASREMLQVARAKLDAAGLSNAQVRHGDCYHLPVPRDSFDLVMLHQVLHFLDDPAAAIREAAATLQPGGRLVVVDFAPHRLEFLRQEQAHLRLGFARETVAGYLADSGLEVTGIDILDPDGSRADQLTVSIWLARDRRGARAGLAPAAVPAMTAL</sequence>
<reference evidence="2" key="1">
    <citation type="journal article" date="2014" name="Int. J. Syst. Evol. Microbiol.">
        <title>Complete genome sequence of Corynebacterium casei LMG S-19264T (=DSM 44701T), isolated from a smear-ripened cheese.</title>
        <authorList>
            <consortium name="US DOE Joint Genome Institute (JGI-PGF)"/>
            <person name="Walter F."/>
            <person name="Albersmeier A."/>
            <person name="Kalinowski J."/>
            <person name="Ruckert C."/>
        </authorList>
    </citation>
    <scope>NUCLEOTIDE SEQUENCE</scope>
    <source>
        <strain evidence="2">CGMCC 1.15493</strain>
    </source>
</reference>
<dbReference type="InterPro" id="IPR001845">
    <property type="entry name" value="HTH_ArsR_DNA-bd_dom"/>
</dbReference>
<dbReference type="InterPro" id="IPR029063">
    <property type="entry name" value="SAM-dependent_MTases_sf"/>
</dbReference>
<feature type="domain" description="HTH arsR-type" evidence="1">
    <location>
        <begin position="11"/>
        <end position="106"/>
    </location>
</feature>
<proteinExistence type="predicted"/>